<protein>
    <recommendedName>
        <fullName evidence="1">Transcriptional regulator-like domain-containing protein</fullName>
    </recommendedName>
</protein>
<evidence type="ECO:0000259" key="1">
    <source>
        <dbReference type="Pfam" id="PF20109"/>
    </source>
</evidence>
<dbReference type="EMBL" id="BSOW01000027">
    <property type="protein sequence ID" value="GLR89666.1"/>
    <property type="molecule type" value="Genomic_DNA"/>
</dbReference>
<dbReference type="Pfam" id="PF20109">
    <property type="entry name" value="Trans_reg_dom"/>
    <property type="match status" value="1"/>
</dbReference>
<reference evidence="3" key="1">
    <citation type="journal article" date="2019" name="Int. J. Syst. Evol. Microbiol.">
        <title>The Global Catalogue of Microorganisms (GCM) 10K type strain sequencing project: providing services to taxonomists for standard genome sequencing and annotation.</title>
        <authorList>
            <consortium name="The Broad Institute Genomics Platform"/>
            <consortium name="The Broad Institute Genome Sequencing Center for Infectious Disease"/>
            <person name="Wu L."/>
            <person name="Ma J."/>
        </authorList>
    </citation>
    <scope>NUCLEOTIDE SEQUENCE [LARGE SCALE GENOMIC DNA]</scope>
    <source>
        <strain evidence="3">NBRC 102520</strain>
    </source>
</reference>
<evidence type="ECO:0000313" key="3">
    <source>
        <dbReference type="Proteomes" id="UP001156905"/>
    </source>
</evidence>
<organism evidence="2 3">
    <name type="scientific">Bradyrhizobium iriomotense</name>
    <dbReference type="NCBI Taxonomy" id="441950"/>
    <lineage>
        <taxon>Bacteria</taxon>
        <taxon>Pseudomonadati</taxon>
        <taxon>Pseudomonadota</taxon>
        <taxon>Alphaproteobacteria</taxon>
        <taxon>Hyphomicrobiales</taxon>
        <taxon>Nitrobacteraceae</taxon>
        <taxon>Bradyrhizobium</taxon>
    </lineage>
</organism>
<accession>A0ABQ6B764</accession>
<proteinExistence type="predicted"/>
<name>A0ABQ6B764_9BRAD</name>
<keyword evidence="3" id="KW-1185">Reference proteome</keyword>
<dbReference type="InterPro" id="IPR045465">
    <property type="entry name" value="Trans_reg_dom"/>
</dbReference>
<comment type="caution">
    <text evidence="2">The sequence shown here is derived from an EMBL/GenBank/DDBJ whole genome shotgun (WGS) entry which is preliminary data.</text>
</comment>
<feature type="domain" description="Transcriptional regulator-like" evidence="1">
    <location>
        <begin position="5"/>
        <end position="61"/>
    </location>
</feature>
<gene>
    <name evidence="2" type="ORF">GCM10007857_63800</name>
</gene>
<sequence length="62" mass="7467">MSKFDWRSPQSYQSVTAGEMSDFAWESLRRNPEYQADYRDTLSKNGQVTPEFRRRWGLCFRP</sequence>
<evidence type="ECO:0000313" key="2">
    <source>
        <dbReference type="EMBL" id="GLR89666.1"/>
    </source>
</evidence>
<dbReference type="Proteomes" id="UP001156905">
    <property type="component" value="Unassembled WGS sequence"/>
</dbReference>